<accession>A0A415FX05</accession>
<evidence type="ECO:0000256" key="1">
    <source>
        <dbReference type="SAM" id="MobiDB-lite"/>
    </source>
</evidence>
<proteinExistence type="predicted"/>
<sequence length="127" mass="13947">METIEVWRGQSTTDTDGNPIQGKPVRVGTFQAMVAPTSTTDQTEENASPQTIEYTIHIRGSQPTGIQATDLIKVRGILLPVKGKPQVWNNLHGRHIGDVITVGEREDNPWPNDADSCSTERHSASRC</sequence>
<name>A0A415FX05_BIFAD</name>
<dbReference type="EMBL" id="QRNG01000001">
    <property type="protein sequence ID" value="RHK27455.1"/>
    <property type="molecule type" value="Genomic_DNA"/>
</dbReference>
<dbReference type="Proteomes" id="UP000285262">
    <property type="component" value="Unassembled WGS sequence"/>
</dbReference>
<reference evidence="2 3" key="1">
    <citation type="submission" date="2018-08" db="EMBL/GenBank/DDBJ databases">
        <title>A genome reference for cultivated species of the human gut microbiota.</title>
        <authorList>
            <person name="Zou Y."/>
            <person name="Xue W."/>
            <person name="Luo G."/>
        </authorList>
    </citation>
    <scope>NUCLEOTIDE SEQUENCE [LARGE SCALE GENOMIC DNA]</scope>
    <source>
        <strain evidence="2 3">AF45-19</strain>
    </source>
</reference>
<dbReference type="Gene3D" id="2.40.10.270">
    <property type="entry name" value="Bacteriophage SPP1 head-tail adaptor protein"/>
    <property type="match status" value="1"/>
</dbReference>
<feature type="compositionally biased region" description="Polar residues" evidence="1">
    <location>
        <begin position="9"/>
        <end position="18"/>
    </location>
</feature>
<evidence type="ECO:0000313" key="2">
    <source>
        <dbReference type="EMBL" id="RHK27455.1"/>
    </source>
</evidence>
<gene>
    <name evidence="2" type="ORF">DW072_01985</name>
</gene>
<feature type="compositionally biased region" description="Basic and acidic residues" evidence="1">
    <location>
        <begin position="118"/>
        <end position="127"/>
    </location>
</feature>
<organism evidence="2 3">
    <name type="scientific">Bifidobacterium adolescentis</name>
    <dbReference type="NCBI Taxonomy" id="1680"/>
    <lineage>
        <taxon>Bacteria</taxon>
        <taxon>Bacillati</taxon>
        <taxon>Actinomycetota</taxon>
        <taxon>Actinomycetes</taxon>
        <taxon>Bifidobacteriales</taxon>
        <taxon>Bifidobacteriaceae</taxon>
        <taxon>Bifidobacterium</taxon>
    </lineage>
</organism>
<feature type="region of interest" description="Disordered" evidence="1">
    <location>
        <begin position="1"/>
        <end position="24"/>
    </location>
</feature>
<dbReference type="InterPro" id="IPR038666">
    <property type="entry name" value="SSP1_head-tail_sf"/>
</dbReference>
<comment type="caution">
    <text evidence="2">The sequence shown here is derived from an EMBL/GenBank/DDBJ whole genome shotgun (WGS) entry which is preliminary data.</text>
</comment>
<feature type="region of interest" description="Disordered" evidence="1">
    <location>
        <begin position="104"/>
        <end position="127"/>
    </location>
</feature>
<dbReference type="AlphaFoldDB" id="A0A415FX05"/>
<evidence type="ECO:0000313" key="3">
    <source>
        <dbReference type="Proteomes" id="UP000285262"/>
    </source>
</evidence>
<protein>
    <submittedName>
        <fullName evidence="2">Uncharacterized protein</fullName>
    </submittedName>
</protein>